<evidence type="ECO:0000313" key="2">
    <source>
        <dbReference type="Proteomes" id="UP001597479"/>
    </source>
</evidence>
<proteinExistence type="predicted"/>
<name>A0ABW5VMX9_9MICO</name>
<organism evidence="1 2">
    <name type="scientific">Promicromonospora vindobonensis</name>
    <dbReference type="NCBI Taxonomy" id="195748"/>
    <lineage>
        <taxon>Bacteria</taxon>
        <taxon>Bacillati</taxon>
        <taxon>Actinomycetota</taxon>
        <taxon>Actinomycetes</taxon>
        <taxon>Micrococcales</taxon>
        <taxon>Promicromonosporaceae</taxon>
        <taxon>Promicromonospora</taxon>
    </lineage>
</organism>
<dbReference type="RefSeq" id="WP_377180297.1">
    <property type="nucleotide sequence ID" value="NZ_JBHUOG010000001.1"/>
</dbReference>
<sequence>MTTEPTTPDLTDEEILELEQLLVEDDKLAETIDHAEQRRKAIRAILAKKLPDGTRALGGRKVIISVPARLDAAALGRDYPVTAYPHLYEPKLSTSAVRDNIAAVDLAKYAKAGQRQVTVK</sequence>
<evidence type="ECO:0000313" key="1">
    <source>
        <dbReference type="EMBL" id="MFD2792559.1"/>
    </source>
</evidence>
<dbReference type="Proteomes" id="UP001597479">
    <property type="component" value="Unassembled WGS sequence"/>
</dbReference>
<comment type="caution">
    <text evidence="1">The sequence shown here is derived from an EMBL/GenBank/DDBJ whole genome shotgun (WGS) entry which is preliminary data.</text>
</comment>
<dbReference type="EMBL" id="JBHUOG010000001">
    <property type="protein sequence ID" value="MFD2792559.1"/>
    <property type="molecule type" value="Genomic_DNA"/>
</dbReference>
<accession>A0ABW5VMX9</accession>
<keyword evidence="2" id="KW-1185">Reference proteome</keyword>
<gene>
    <name evidence="1" type="ORF">ACFS27_03260</name>
</gene>
<reference evidence="2" key="1">
    <citation type="journal article" date="2019" name="Int. J. Syst. Evol. Microbiol.">
        <title>The Global Catalogue of Microorganisms (GCM) 10K type strain sequencing project: providing services to taxonomists for standard genome sequencing and annotation.</title>
        <authorList>
            <consortium name="The Broad Institute Genomics Platform"/>
            <consortium name="The Broad Institute Genome Sequencing Center for Infectious Disease"/>
            <person name="Wu L."/>
            <person name="Ma J."/>
        </authorList>
    </citation>
    <scope>NUCLEOTIDE SEQUENCE [LARGE SCALE GENOMIC DNA]</scope>
    <source>
        <strain evidence="2">CCM 7044</strain>
    </source>
</reference>
<protein>
    <submittedName>
        <fullName evidence="1">Uncharacterized protein</fullName>
    </submittedName>
</protein>